<organism evidence="2 3">
    <name type="scientific">Bacillus cereus</name>
    <dbReference type="NCBI Taxonomy" id="1396"/>
    <lineage>
        <taxon>Bacteria</taxon>
        <taxon>Bacillati</taxon>
        <taxon>Bacillota</taxon>
        <taxon>Bacilli</taxon>
        <taxon>Bacillales</taxon>
        <taxon>Bacillaceae</taxon>
        <taxon>Bacillus</taxon>
        <taxon>Bacillus cereus group</taxon>
    </lineage>
</organism>
<dbReference type="Gene3D" id="3.60.21.10">
    <property type="match status" value="1"/>
</dbReference>
<dbReference type="GO" id="GO:0016787">
    <property type="term" value="F:hydrolase activity"/>
    <property type="evidence" value="ECO:0007669"/>
    <property type="project" value="UniProtKB-ARBA"/>
</dbReference>
<dbReference type="InterPro" id="IPR004843">
    <property type="entry name" value="Calcineurin-like_PHP"/>
</dbReference>
<dbReference type="InterPro" id="IPR029052">
    <property type="entry name" value="Metallo-depent_PP-like"/>
</dbReference>
<accession>A0ABD4LMP6</accession>
<dbReference type="AlphaFoldDB" id="A0ABD4LMP6"/>
<reference evidence="2 3" key="1">
    <citation type="submission" date="2020-12" db="EMBL/GenBank/DDBJ databases">
        <title>Genome assembly for a thermostable protease producing Bacillus cereus MAKP1 strain isolated from chicken gut.</title>
        <authorList>
            <person name="Malaviya A."/>
        </authorList>
    </citation>
    <scope>NUCLEOTIDE SEQUENCE [LARGE SCALE GENOMIC DNA]</scope>
    <source>
        <strain evidence="2 3">MAKP1</strain>
    </source>
</reference>
<evidence type="ECO:0000313" key="2">
    <source>
        <dbReference type="EMBL" id="MBK1611703.1"/>
    </source>
</evidence>
<dbReference type="SUPFAM" id="SSF56300">
    <property type="entry name" value="Metallo-dependent phosphatases"/>
    <property type="match status" value="1"/>
</dbReference>
<comment type="caution">
    <text evidence="2">The sequence shown here is derived from an EMBL/GenBank/DDBJ whole genome shotgun (WGS) entry which is preliminary data.</text>
</comment>
<name>A0ABD4LMP6_BACCE</name>
<dbReference type="Proteomes" id="UP000613452">
    <property type="component" value="Unassembled WGS sequence"/>
</dbReference>
<protein>
    <submittedName>
        <fullName evidence="2">Metallophosphoesterase</fullName>
    </submittedName>
</protein>
<gene>
    <name evidence="2" type="ORF">JCR31_28080</name>
</gene>
<sequence length="194" mass="23299">MKTFFTSDTHAWHKNILNFENRPYSSFEEMTKDMIRKWNKQVSDEDIVYHIGDLCLGNFDQTVDVLKQLKGKIILIKGNHDHSKYYKKIVEMGLLHEYHEVGITLKYKKHQMWLTHYPFEIGLRPRKWSIHGHIHGMESTWDNQINVGVDSPHFKHKPFGELITIEELYEAMEKRLPSIEERYTNQKWNREEAK</sequence>
<evidence type="ECO:0000259" key="1">
    <source>
        <dbReference type="Pfam" id="PF00149"/>
    </source>
</evidence>
<evidence type="ECO:0000313" key="3">
    <source>
        <dbReference type="Proteomes" id="UP000613452"/>
    </source>
</evidence>
<dbReference type="RefSeq" id="WP_200152543.1">
    <property type="nucleotide sequence ID" value="NZ_JAEFBZ010000007.1"/>
</dbReference>
<dbReference type="Pfam" id="PF00149">
    <property type="entry name" value="Metallophos"/>
    <property type="match status" value="1"/>
</dbReference>
<dbReference type="EMBL" id="JAEFBZ010000007">
    <property type="protein sequence ID" value="MBK1611703.1"/>
    <property type="molecule type" value="Genomic_DNA"/>
</dbReference>
<proteinExistence type="predicted"/>
<feature type="domain" description="Calcineurin-like phosphoesterase" evidence="1">
    <location>
        <begin position="1"/>
        <end position="144"/>
    </location>
</feature>